<dbReference type="InterPro" id="IPR021215">
    <property type="entry name" value="DUF2752"/>
</dbReference>
<feature type="transmembrane region" description="Helical" evidence="1">
    <location>
        <begin position="120"/>
        <end position="138"/>
    </location>
</feature>
<dbReference type="RefSeq" id="WP_227708822.1">
    <property type="nucleotide sequence ID" value="NZ_JAJEQX010000037.1"/>
</dbReference>
<keyword evidence="1" id="KW-0812">Transmembrane</keyword>
<sequence length="159" mass="17832">MNIKWKEYETAVRETVKRKRSIRVLSVLCIALAAGAGALYLYYHNPYSYPLPCMIYAFTGFYCPGCGAGRACYSILHGRIFDAFSYNPVMTVMLPLIGLYIAARLIDWAVTGGNHIDRKISIRMLTWILGIVLVYGVVRNIPVFPFTLLAPGGLAEFIR</sequence>
<organism evidence="2 3">
    <name type="scientific">Ruminococcus turbiniformis</name>
    <dbReference type="NCBI Taxonomy" id="2881258"/>
    <lineage>
        <taxon>Bacteria</taxon>
        <taxon>Bacillati</taxon>
        <taxon>Bacillota</taxon>
        <taxon>Clostridia</taxon>
        <taxon>Eubacteriales</taxon>
        <taxon>Oscillospiraceae</taxon>
        <taxon>Ruminococcus</taxon>
    </lineage>
</organism>
<feature type="transmembrane region" description="Helical" evidence="1">
    <location>
        <begin position="55"/>
        <end position="76"/>
    </location>
</feature>
<dbReference type="Proteomes" id="UP001198151">
    <property type="component" value="Unassembled WGS sequence"/>
</dbReference>
<dbReference type="EMBL" id="JAJEQX010000037">
    <property type="protein sequence ID" value="MCC2255840.1"/>
    <property type="molecule type" value="Genomic_DNA"/>
</dbReference>
<accession>A0ABS8G0J9</accession>
<gene>
    <name evidence="2" type="ORF">LKD70_15715</name>
</gene>
<reference evidence="2 3" key="1">
    <citation type="submission" date="2021-10" db="EMBL/GenBank/DDBJ databases">
        <title>Anaerobic single-cell dispensing facilitates the cultivation of human gut bacteria.</title>
        <authorList>
            <person name="Afrizal A."/>
        </authorList>
    </citation>
    <scope>NUCLEOTIDE SEQUENCE [LARGE SCALE GENOMIC DNA]</scope>
    <source>
        <strain evidence="2 3">CLA-AA-H200</strain>
    </source>
</reference>
<keyword evidence="3" id="KW-1185">Reference proteome</keyword>
<keyword evidence="1" id="KW-1133">Transmembrane helix</keyword>
<name>A0ABS8G0J9_9FIRM</name>
<evidence type="ECO:0000313" key="2">
    <source>
        <dbReference type="EMBL" id="MCC2255840.1"/>
    </source>
</evidence>
<feature type="transmembrane region" description="Helical" evidence="1">
    <location>
        <begin position="88"/>
        <end position="108"/>
    </location>
</feature>
<keyword evidence="1" id="KW-0472">Membrane</keyword>
<proteinExistence type="predicted"/>
<evidence type="ECO:0000256" key="1">
    <source>
        <dbReference type="SAM" id="Phobius"/>
    </source>
</evidence>
<feature type="transmembrane region" description="Helical" evidence="1">
    <location>
        <begin position="21"/>
        <end position="43"/>
    </location>
</feature>
<dbReference type="Pfam" id="PF10825">
    <property type="entry name" value="DUF2752"/>
    <property type="match status" value="1"/>
</dbReference>
<protein>
    <submittedName>
        <fullName evidence="2">DUF2752 domain-containing protein</fullName>
    </submittedName>
</protein>
<comment type="caution">
    <text evidence="2">The sequence shown here is derived from an EMBL/GenBank/DDBJ whole genome shotgun (WGS) entry which is preliminary data.</text>
</comment>
<evidence type="ECO:0000313" key="3">
    <source>
        <dbReference type="Proteomes" id="UP001198151"/>
    </source>
</evidence>